<sequence>MANIIIFVGTVMGTAQGVAEAISRQLNQDGHTARVEMAPRAIDLTENKSALWLFCTSNTGAGDLPDNIQPFYDQLTTEFPAIAGQHYRMIILGDSCYPTFAEAGHRLDAALADIGAVRDGEPLVIDAMDGDDPQAQGLAWLKTWIDDV</sequence>
<dbReference type="PANTHER" id="PTHR19384:SF128">
    <property type="entry name" value="NADPH OXIDOREDUCTASE A"/>
    <property type="match status" value="1"/>
</dbReference>
<evidence type="ECO:0000256" key="1">
    <source>
        <dbReference type="ARBA" id="ARBA00001917"/>
    </source>
</evidence>
<dbReference type="RefSeq" id="WP_290264160.1">
    <property type="nucleotide sequence ID" value="NZ_JAUFQG010000006.1"/>
</dbReference>
<dbReference type="InterPro" id="IPR029039">
    <property type="entry name" value="Flavoprotein-like_sf"/>
</dbReference>
<gene>
    <name evidence="5" type="ORF">ACFOX3_06635</name>
</gene>
<proteinExistence type="predicted"/>
<protein>
    <submittedName>
        <fullName evidence="5">Flavodoxin domain-containing protein</fullName>
    </submittedName>
</protein>
<dbReference type="PROSITE" id="PS50902">
    <property type="entry name" value="FLAVODOXIN_LIKE"/>
    <property type="match status" value="1"/>
</dbReference>
<name>A0ABV8V4F4_9GAMM</name>
<evidence type="ECO:0000256" key="2">
    <source>
        <dbReference type="ARBA" id="ARBA00022630"/>
    </source>
</evidence>
<comment type="cofactor">
    <cofactor evidence="1">
        <name>FMN</name>
        <dbReference type="ChEBI" id="CHEBI:58210"/>
    </cofactor>
</comment>
<dbReference type="EMBL" id="JBHSCX010000004">
    <property type="protein sequence ID" value="MFC4361967.1"/>
    <property type="molecule type" value="Genomic_DNA"/>
</dbReference>
<dbReference type="Gene3D" id="3.40.50.360">
    <property type="match status" value="1"/>
</dbReference>
<accession>A0ABV8V4F4</accession>
<keyword evidence="6" id="KW-1185">Reference proteome</keyword>
<evidence type="ECO:0000313" key="6">
    <source>
        <dbReference type="Proteomes" id="UP001595840"/>
    </source>
</evidence>
<dbReference type="PANTHER" id="PTHR19384">
    <property type="entry name" value="NITRIC OXIDE SYNTHASE-RELATED"/>
    <property type="match status" value="1"/>
</dbReference>
<dbReference type="Pfam" id="PF00258">
    <property type="entry name" value="Flavodoxin_1"/>
    <property type="match status" value="1"/>
</dbReference>
<evidence type="ECO:0000313" key="5">
    <source>
        <dbReference type="EMBL" id="MFC4361967.1"/>
    </source>
</evidence>
<keyword evidence="2" id="KW-0285">Flavoprotein</keyword>
<dbReference type="InterPro" id="IPR008254">
    <property type="entry name" value="Flavodoxin/NO_synth"/>
</dbReference>
<dbReference type="Proteomes" id="UP001595840">
    <property type="component" value="Unassembled WGS sequence"/>
</dbReference>
<evidence type="ECO:0000259" key="4">
    <source>
        <dbReference type="PROSITE" id="PS50902"/>
    </source>
</evidence>
<evidence type="ECO:0000256" key="3">
    <source>
        <dbReference type="ARBA" id="ARBA00022643"/>
    </source>
</evidence>
<organism evidence="5 6">
    <name type="scientific">Simiduia curdlanivorans</name>
    <dbReference type="NCBI Taxonomy" id="1492769"/>
    <lineage>
        <taxon>Bacteria</taxon>
        <taxon>Pseudomonadati</taxon>
        <taxon>Pseudomonadota</taxon>
        <taxon>Gammaproteobacteria</taxon>
        <taxon>Cellvibrionales</taxon>
        <taxon>Cellvibrionaceae</taxon>
        <taxon>Simiduia</taxon>
    </lineage>
</organism>
<keyword evidence="3" id="KW-0288">FMN</keyword>
<dbReference type="SUPFAM" id="SSF52218">
    <property type="entry name" value="Flavoproteins"/>
    <property type="match status" value="1"/>
</dbReference>
<feature type="domain" description="Flavodoxin-like" evidence="4">
    <location>
        <begin position="4"/>
        <end position="148"/>
    </location>
</feature>
<reference evidence="6" key="1">
    <citation type="journal article" date="2019" name="Int. J. Syst. Evol. Microbiol.">
        <title>The Global Catalogue of Microorganisms (GCM) 10K type strain sequencing project: providing services to taxonomists for standard genome sequencing and annotation.</title>
        <authorList>
            <consortium name="The Broad Institute Genomics Platform"/>
            <consortium name="The Broad Institute Genome Sequencing Center for Infectious Disease"/>
            <person name="Wu L."/>
            <person name="Ma J."/>
        </authorList>
    </citation>
    <scope>NUCLEOTIDE SEQUENCE [LARGE SCALE GENOMIC DNA]</scope>
    <source>
        <strain evidence="6">CECT 8570</strain>
    </source>
</reference>
<comment type="caution">
    <text evidence="5">The sequence shown here is derived from an EMBL/GenBank/DDBJ whole genome shotgun (WGS) entry which is preliminary data.</text>
</comment>